<keyword evidence="2" id="KW-1185">Reference proteome</keyword>
<evidence type="ECO:0000313" key="2">
    <source>
        <dbReference type="Proteomes" id="UP000675284"/>
    </source>
</evidence>
<dbReference type="EMBL" id="JAGSOT010000035">
    <property type="protein sequence ID" value="MBR7796830.1"/>
    <property type="molecule type" value="Genomic_DNA"/>
</dbReference>
<accession>A0A941ID62</accession>
<dbReference type="RefSeq" id="WP_026679597.1">
    <property type="nucleotide sequence ID" value="NZ_CP115959.1"/>
</dbReference>
<organism evidence="1 2">
    <name type="scientific">Virgibacillus salarius</name>
    <dbReference type="NCBI Taxonomy" id="447199"/>
    <lineage>
        <taxon>Bacteria</taxon>
        <taxon>Bacillati</taxon>
        <taxon>Bacillota</taxon>
        <taxon>Bacilli</taxon>
        <taxon>Bacillales</taxon>
        <taxon>Bacillaceae</taxon>
        <taxon>Virgibacillus</taxon>
    </lineage>
</organism>
<reference evidence="1" key="1">
    <citation type="submission" date="2021-04" db="EMBL/GenBank/DDBJ databases">
        <title>Isolation and polyphasic classification of algal microorganism.</title>
        <authorList>
            <person name="Wang S."/>
        </authorList>
    </citation>
    <scope>NUCLEOTIDE SEQUENCE</scope>
    <source>
        <strain evidence="1">720a</strain>
    </source>
</reference>
<comment type="caution">
    <text evidence="1">The sequence shown here is derived from an EMBL/GenBank/DDBJ whole genome shotgun (WGS) entry which is preliminary data.</text>
</comment>
<evidence type="ECO:0000313" key="1">
    <source>
        <dbReference type="EMBL" id="MBR7796830.1"/>
    </source>
</evidence>
<dbReference type="AlphaFoldDB" id="A0A941ID62"/>
<gene>
    <name evidence="1" type="ORF">KCX74_12340</name>
</gene>
<sequence>MIYFDQAASSYPKPPVVIEAMMRVMNEIGAIPKRGGILWYKGELKPLIHGGMGSHSEEVLQPNGWWKYMKVVR</sequence>
<name>A0A941ID62_9BACI</name>
<protein>
    <submittedName>
        <fullName evidence="1">Uncharacterized protein</fullName>
    </submittedName>
</protein>
<proteinExistence type="predicted"/>
<dbReference type="Proteomes" id="UP000675284">
    <property type="component" value="Unassembled WGS sequence"/>
</dbReference>